<feature type="transmembrane region" description="Helical" evidence="8">
    <location>
        <begin position="254"/>
        <end position="277"/>
    </location>
</feature>
<evidence type="ECO:0000256" key="5">
    <source>
        <dbReference type="ARBA" id="ARBA00022692"/>
    </source>
</evidence>
<dbReference type="InterPro" id="IPR038731">
    <property type="entry name" value="RgtA/B/C-like"/>
</dbReference>
<dbReference type="RefSeq" id="WP_153535328.1">
    <property type="nucleotide sequence ID" value="NZ_WEGH01000003.1"/>
</dbReference>
<feature type="transmembrane region" description="Helical" evidence="8">
    <location>
        <begin position="142"/>
        <end position="161"/>
    </location>
</feature>
<keyword evidence="4" id="KW-0808">Transferase</keyword>
<evidence type="ECO:0000256" key="6">
    <source>
        <dbReference type="ARBA" id="ARBA00022989"/>
    </source>
</evidence>
<feature type="transmembrane region" description="Helical" evidence="8">
    <location>
        <begin position="340"/>
        <end position="360"/>
    </location>
</feature>
<dbReference type="EMBL" id="WEGH01000003">
    <property type="protein sequence ID" value="MQY06204.1"/>
    <property type="molecule type" value="Genomic_DNA"/>
</dbReference>
<dbReference type="Proteomes" id="UP000487268">
    <property type="component" value="Unassembled WGS sequence"/>
</dbReference>
<sequence>MQQTSAPVRAGTPDTLRRAVPLWPLPALLTLAIGLWRIDGPSYWRDESVGVVAGHGSLSALWAFLHEVDAVHGVYYAFLHLVTFFGTDEITTRLPSVLAMAAASAGIAVLGRRLISPATGLYGGLLYGLLPITSRYAQEVRQYALVSAGAVLATYLLVRALESDRPSPRWYLAYGACMGLLGWFHLYALFLLSAHLFALVALPREKRLRHTLAWLLSVLLALAMVLPLVLVARGQEGAQVSWLSAPPATAPYDFGLETTGSPLLLIVLVALAVLGVIGNTGRNAVLLAAWPIAPLLTSIAISLAHPVYHPRYVLYCVCGLALAAGAGLELLTRRLRYGQVAALAALTCAAALTVPTQLALREPHSRPDDLRSFSALLRQQARPGDAVVFIPAYREKFVTAYADAFTRLHSPGPTDLPLDRFRAFLDKESRIWVVEVPPPGHRYRSPLPRRDLKALQADKRFTHGGTQKFGGLTLTLYERRGPGRPAGSRPARHIT</sequence>
<keyword evidence="5 8" id="KW-0812">Transmembrane</keyword>
<evidence type="ECO:0000259" key="9">
    <source>
        <dbReference type="Pfam" id="PF13231"/>
    </source>
</evidence>
<reference evidence="10 11" key="1">
    <citation type="submission" date="2019-10" db="EMBL/GenBank/DDBJ databases">
        <title>Actinomadura rubteroloni sp. nov. and Actinomadura macrotermitis sp. nov., isolated from the gut of fungus growing-termite Macrotermes natalensis.</title>
        <authorList>
            <person name="Benndorf R."/>
            <person name="Martin K."/>
            <person name="Kuefner M."/>
            <person name="De Beer W."/>
            <person name="Kaster A.-K."/>
            <person name="Vollmers J."/>
            <person name="Poulsen M."/>
            <person name="Beemelmanns C."/>
        </authorList>
    </citation>
    <scope>NUCLEOTIDE SEQUENCE [LARGE SCALE GENOMIC DNA]</scope>
    <source>
        <strain evidence="10 11">RB68</strain>
    </source>
</reference>
<evidence type="ECO:0000256" key="7">
    <source>
        <dbReference type="ARBA" id="ARBA00023136"/>
    </source>
</evidence>
<feature type="transmembrane region" description="Helical" evidence="8">
    <location>
        <begin position="312"/>
        <end position="331"/>
    </location>
</feature>
<dbReference type="OrthoDB" id="5318634at2"/>
<feature type="transmembrane region" description="Helical" evidence="8">
    <location>
        <begin position="90"/>
        <end position="108"/>
    </location>
</feature>
<feature type="transmembrane region" description="Helical" evidence="8">
    <location>
        <begin position="114"/>
        <end position="130"/>
    </location>
</feature>
<dbReference type="Pfam" id="PF13231">
    <property type="entry name" value="PMT_2"/>
    <property type="match status" value="1"/>
</dbReference>
<name>A0A7K0BZZ8_9ACTN</name>
<proteinExistence type="predicted"/>
<feature type="transmembrane region" description="Helical" evidence="8">
    <location>
        <begin position="284"/>
        <end position="306"/>
    </location>
</feature>
<accession>A0A7K0BZZ8</accession>
<evidence type="ECO:0000256" key="2">
    <source>
        <dbReference type="ARBA" id="ARBA00022475"/>
    </source>
</evidence>
<keyword evidence="7 8" id="KW-0472">Membrane</keyword>
<comment type="subcellular location">
    <subcellularLocation>
        <location evidence="1">Cell membrane</location>
        <topology evidence="1">Multi-pass membrane protein</topology>
    </subcellularLocation>
</comment>
<keyword evidence="6 8" id="KW-1133">Transmembrane helix</keyword>
<comment type="caution">
    <text evidence="10">The sequence shown here is derived from an EMBL/GenBank/DDBJ whole genome shotgun (WGS) entry which is preliminary data.</text>
</comment>
<dbReference type="PANTHER" id="PTHR33908">
    <property type="entry name" value="MANNOSYLTRANSFERASE YKCB-RELATED"/>
    <property type="match status" value="1"/>
</dbReference>
<dbReference type="GO" id="GO:0010041">
    <property type="term" value="P:response to iron(III) ion"/>
    <property type="evidence" value="ECO:0007669"/>
    <property type="project" value="TreeGrafter"/>
</dbReference>
<feature type="transmembrane region" description="Helical" evidence="8">
    <location>
        <begin position="20"/>
        <end position="38"/>
    </location>
</feature>
<dbReference type="InterPro" id="IPR050297">
    <property type="entry name" value="LipidA_mod_glycosyltrf_83"/>
</dbReference>
<evidence type="ECO:0000313" key="11">
    <source>
        <dbReference type="Proteomes" id="UP000487268"/>
    </source>
</evidence>
<evidence type="ECO:0000256" key="3">
    <source>
        <dbReference type="ARBA" id="ARBA00022676"/>
    </source>
</evidence>
<dbReference type="PANTHER" id="PTHR33908:SF3">
    <property type="entry name" value="UNDECAPRENYL PHOSPHATE-ALPHA-4-AMINO-4-DEOXY-L-ARABINOSE ARABINOSYL TRANSFERASE"/>
    <property type="match status" value="1"/>
</dbReference>
<evidence type="ECO:0000256" key="4">
    <source>
        <dbReference type="ARBA" id="ARBA00022679"/>
    </source>
</evidence>
<evidence type="ECO:0000256" key="1">
    <source>
        <dbReference type="ARBA" id="ARBA00004651"/>
    </source>
</evidence>
<keyword evidence="3" id="KW-0328">Glycosyltransferase</keyword>
<dbReference type="GO" id="GO:0005886">
    <property type="term" value="C:plasma membrane"/>
    <property type="evidence" value="ECO:0007669"/>
    <property type="project" value="UniProtKB-SubCell"/>
</dbReference>
<gene>
    <name evidence="10" type="ORF">ACRB68_42900</name>
</gene>
<feature type="transmembrane region" description="Helical" evidence="8">
    <location>
        <begin position="173"/>
        <end position="200"/>
    </location>
</feature>
<dbReference type="GO" id="GO:0016763">
    <property type="term" value="F:pentosyltransferase activity"/>
    <property type="evidence" value="ECO:0007669"/>
    <property type="project" value="TreeGrafter"/>
</dbReference>
<keyword evidence="2" id="KW-1003">Cell membrane</keyword>
<evidence type="ECO:0000313" key="10">
    <source>
        <dbReference type="EMBL" id="MQY06204.1"/>
    </source>
</evidence>
<feature type="transmembrane region" description="Helical" evidence="8">
    <location>
        <begin position="212"/>
        <end position="234"/>
    </location>
</feature>
<feature type="domain" description="Glycosyltransferase RgtA/B/C/D-like" evidence="9">
    <location>
        <begin position="83"/>
        <end position="229"/>
    </location>
</feature>
<keyword evidence="11" id="KW-1185">Reference proteome</keyword>
<organism evidence="10 11">
    <name type="scientific">Actinomadura macrotermitis</name>
    <dbReference type="NCBI Taxonomy" id="2585200"/>
    <lineage>
        <taxon>Bacteria</taxon>
        <taxon>Bacillati</taxon>
        <taxon>Actinomycetota</taxon>
        <taxon>Actinomycetes</taxon>
        <taxon>Streptosporangiales</taxon>
        <taxon>Thermomonosporaceae</taxon>
        <taxon>Actinomadura</taxon>
    </lineage>
</organism>
<dbReference type="GO" id="GO:0009103">
    <property type="term" value="P:lipopolysaccharide biosynthetic process"/>
    <property type="evidence" value="ECO:0007669"/>
    <property type="project" value="UniProtKB-ARBA"/>
</dbReference>
<protein>
    <recommendedName>
        <fullName evidence="9">Glycosyltransferase RgtA/B/C/D-like domain-containing protein</fullName>
    </recommendedName>
</protein>
<evidence type="ECO:0000256" key="8">
    <source>
        <dbReference type="SAM" id="Phobius"/>
    </source>
</evidence>
<dbReference type="AlphaFoldDB" id="A0A7K0BZZ8"/>